<evidence type="ECO:0000313" key="2">
    <source>
        <dbReference type="EMBL" id="SJT00525.1"/>
    </source>
</evidence>
<proteinExistence type="predicted"/>
<protein>
    <recommendedName>
        <fullName evidence="4">Phage portal protein</fullName>
    </recommendedName>
</protein>
<feature type="region of interest" description="Disordered" evidence="1">
    <location>
        <begin position="463"/>
        <end position="494"/>
    </location>
</feature>
<sequence>METIIELKGDKKDYTLDQIKYLNEQLRQRNYAMIENTINLSNEMYKIRNISRDQVRKAMTDPYKNVELLQKVSLLLKETSGTYKRILNMISTMNTFDHYIIPINISKFKDKNDYVNSFFKSAALLKKYQLKHICPWITEKVLEQGEIYLYKIEDSKCIMMQQIPASYCTITSKVNGVLRYGIDLRKINRKTLSAFPVEVQEAYKKLNDGRLKKEDLIENKYYELSDNAVAFNIDIDSTKGIPFFSFLFDDILELEDMKDLKGSNAIIESIKLIHGKVPYGKNDEPLVAFDLLSAYYHDIKSNLPAGTSVAVTPLDMEGINLSDGKSKINDYVKEAKEFIFDNAGINTALFNSDKINTESIADGVIADSLIPMRIQNEIETWINYELNKKNSSKAFQLYFVGTTHFNQSKISQQLRENINSVGDSRLVYLASTGKEPIEIANLYKAEQLMEIDDLLPVKQASYTFSNNDAGRPTNEDKGDGGTNGNKADRKDENK</sequence>
<organism evidence="2 3">
    <name type="scientific">Clostridioides difficile</name>
    <name type="common">Peptoclostridium difficile</name>
    <dbReference type="NCBI Taxonomy" id="1496"/>
    <lineage>
        <taxon>Bacteria</taxon>
        <taxon>Bacillati</taxon>
        <taxon>Bacillota</taxon>
        <taxon>Clostridia</taxon>
        <taxon>Peptostreptococcales</taxon>
        <taxon>Peptostreptococcaceae</taxon>
        <taxon>Clostridioides</taxon>
    </lineage>
</organism>
<accession>A0A9X8WRV0</accession>
<comment type="caution">
    <text evidence="2">The sequence shown here is derived from an EMBL/GenBank/DDBJ whole genome shotgun (WGS) entry which is preliminary data.</text>
</comment>
<evidence type="ECO:0000256" key="1">
    <source>
        <dbReference type="SAM" id="MobiDB-lite"/>
    </source>
</evidence>
<dbReference type="Proteomes" id="UP000189137">
    <property type="component" value="Unassembled WGS sequence"/>
</dbReference>
<dbReference type="RefSeq" id="WP_021402201.1">
    <property type="nucleotide sequence ID" value="NZ_CP149699.1"/>
</dbReference>
<name>A0A9X8WRV0_CLODI</name>
<reference evidence="2 3" key="1">
    <citation type="submission" date="2017-02" db="EMBL/GenBank/DDBJ databases">
        <authorList>
            <consortium name="Pathogen Informatics"/>
        </authorList>
    </citation>
    <scope>NUCLEOTIDE SEQUENCE [LARGE SCALE GENOMIC DNA]</scope>
    <source>
        <strain evidence="2 3">VRECD0157</strain>
    </source>
</reference>
<evidence type="ECO:0000313" key="3">
    <source>
        <dbReference type="Proteomes" id="UP000189137"/>
    </source>
</evidence>
<dbReference type="AlphaFoldDB" id="A0A9X8WRV0"/>
<gene>
    <name evidence="2" type="ORF">SAMEA3375112_03405</name>
</gene>
<dbReference type="EMBL" id="FUPS01000014">
    <property type="protein sequence ID" value="SJT00525.1"/>
    <property type="molecule type" value="Genomic_DNA"/>
</dbReference>
<evidence type="ECO:0008006" key="4">
    <source>
        <dbReference type="Google" id="ProtNLM"/>
    </source>
</evidence>